<protein>
    <submittedName>
        <fullName evidence="4">Uncharacterized protein</fullName>
    </submittedName>
</protein>
<gene>
    <name evidence="4" type="ORF">JKP88DRAFT_255827</name>
</gene>
<feature type="chain" id="PRO_5032385617" evidence="3">
    <location>
        <begin position="29"/>
        <end position="747"/>
    </location>
</feature>
<keyword evidence="3" id="KW-0732">Signal</keyword>
<evidence type="ECO:0000256" key="3">
    <source>
        <dbReference type="SAM" id="SignalP"/>
    </source>
</evidence>
<name>A0A836CF22_9STRA</name>
<feature type="signal peptide" evidence="3">
    <location>
        <begin position="1"/>
        <end position="28"/>
    </location>
</feature>
<organism evidence="4 5">
    <name type="scientific">Tribonema minus</name>
    <dbReference type="NCBI Taxonomy" id="303371"/>
    <lineage>
        <taxon>Eukaryota</taxon>
        <taxon>Sar</taxon>
        <taxon>Stramenopiles</taxon>
        <taxon>Ochrophyta</taxon>
        <taxon>PX clade</taxon>
        <taxon>Xanthophyceae</taxon>
        <taxon>Tribonematales</taxon>
        <taxon>Tribonemataceae</taxon>
        <taxon>Tribonema</taxon>
    </lineage>
</organism>
<evidence type="ECO:0000256" key="1">
    <source>
        <dbReference type="SAM" id="MobiDB-lite"/>
    </source>
</evidence>
<dbReference type="EMBL" id="JAFCMP010000211">
    <property type="protein sequence ID" value="KAG5183447.1"/>
    <property type="molecule type" value="Genomic_DNA"/>
</dbReference>
<accession>A0A836CF22</accession>
<dbReference type="AlphaFoldDB" id="A0A836CF22"/>
<keyword evidence="2" id="KW-0472">Membrane</keyword>
<keyword evidence="2" id="KW-1133">Transmembrane helix</keyword>
<evidence type="ECO:0000313" key="5">
    <source>
        <dbReference type="Proteomes" id="UP000664859"/>
    </source>
</evidence>
<feature type="transmembrane region" description="Helical" evidence="2">
    <location>
        <begin position="642"/>
        <end position="660"/>
    </location>
</feature>
<keyword evidence="2" id="KW-0812">Transmembrane</keyword>
<proteinExistence type="predicted"/>
<dbReference type="Proteomes" id="UP000664859">
    <property type="component" value="Unassembled WGS sequence"/>
</dbReference>
<reference evidence="4" key="1">
    <citation type="submission" date="2021-02" db="EMBL/GenBank/DDBJ databases">
        <title>First Annotated Genome of the Yellow-green Alga Tribonema minus.</title>
        <authorList>
            <person name="Mahan K.M."/>
        </authorList>
    </citation>
    <scope>NUCLEOTIDE SEQUENCE</scope>
    <source>
        <strain evidence="4">UTEX B ZZ1240</strain>
    </source>
</reference>
<comment type="caution">
    <text evidence="4">The sequence shown here is derived from an EMBL/GenBank/DDBJ whole genome shotgun (WGS) entry which is preliminary data.</text>
</comment>
<feature type="transmembrane region" description="Helical" evidence="2">
    <location>
        <begin position="681"/>
        <end position="701"/>
    </location>
</feature>
<evidence type="ECO:0000256" key="2">
    <source>
        <dbReference type="SAM" id="Phobius"/>
    </source>
</evidence>
<keyword evidence="5" id="KW-1185">Reference proteome</keyword>
<feature type="region of interest" description="Disordered" evidence="1">
    <location>
        <begin position="448"/>
        <end position="474"/>
    </location>
</feature>
<sequence length="747" mass="76727">MWSMASSTAAAAAAVLLLHHDAAGTAAAAAVAPGLPLEVRPYGSAPAGAYCGGAIETGQDVGMCLQVGAEYMLGSGADLLLAARFAGFGGTAAGGGGAPSTEPNLPSLVADVSVSLTETYTRMDAYKTITGSAQVRFSTATSLLLTTGIPLPTPRLNHQVDMLMCSDAACTVVADLALVVPAGAPDAPPTLASGYMRLPDTLLGLPVRFLSPRARSVALPPAAADTLSASDSAASPPDALHLQRYAWEIPDDSVWVDAFPLVLPFDALVRMYGAVGAGAGVDAIRVGVYVDARGACVRVYWPRHPWMESMGWGVSADCAPTEAYIFDSAYLDWETAVPLPDALAPPPYTSDIDWTGRDTLFNLAPEWDTGGWEAAAAAATYGRCLACLDPVSGSAPADATGGANCFGSFQSYCAADPGGRPEFPQFAGRAAALRIGGASVVAWNLTEPGGVPPPGPDGHIAPADPQRYNPNNPAGAAELSAATWAFKMMFKLPILSARAGPLPWCSEGEGLQLSVQGEREARRGFVQLPGGGGIASLYDCAGAWVQLGWGNVWGAGAAAAADAAGVKRLPSADGTGAVETMQPSWANVTAHTGPVSSGIGFAGYNHISAYVIESGISVVATAAVAQLTLATSLQLSAADESATTAGVVLNLSLTVLALMSTYIGRREMQSFFRKGMRPRPAVVMTMVVTIFASATAALMLLVEELSARASNPNGAQSLVRWLHGDAGGYLIVGVTAMRFEARYSEAA</sequence>
<evidence type="ECO:0000313" key="4">
    <source>
        <dbReference type="EMBL" id="KAG5183447.1"/>
    </source>
</evidence>
<feature type="non-terminal residue" evidence="4">
    <location>
        <position position="747"/>
    </location>
</feature>